<evidence type="ECO:0000256" key="2">
    <source>
        <dbReference type="ARBA" id="ARBA00023002"/>
    </source>
</evidence>
<reference evidence="7 8" key="1">
    <citation type="submission" date="2016-10" db="EMBL/GenBank/DDBJ databases">
        <title>Arsenicibacter rosenii gen. nov., sp. nov., an efficient arsenic-methylating bacterium isolated from an arsenic-contaminated paddy soil.</title>
        <authorList>
            <person name="Huang K."/>
        </authorList>
    </citation>
    <scope>NUCLEOTIDE SEQUENCE [LARGE SCALE GENOMIC DNA]</scope>
    <source>
        <strain evidence="7 8">SM-1</strain>
    </source>
</reference>
<feature type="domain" description="Aldehyde dehydrogenase" evidence="6">
    <location>
        <begin position="21"/>
        <end position="470"/>
    </location>
</feature>
<accession>A0A1S2VG40</accession>
<evidence type="ECO:0000259" key="6">
    <source>
        <dbReference type="Pfam" id="PF00171"/>
    </source>
</evidence>
<evidence type="ECO:0000256" key="1">
    <source>
        <dbReference type="ARBA" id="ARBA00009986"/>
    </source>
</evidence>
<dbReference type="InterPro" id="IPR015590">
    <property type="entry name" value="Aldehyde_DH_dom"/>
</dbReference>
<protein>
    <recommendedName>
        <fullName evidence="5">2,5-dioxovalerate dehydrogenase</fullName>
        <ecNumber evidence="5">1.2.1.26</ecNumber>
    </recommendedName>
</protein>
<organism evidence="7 8">
    <name type="scientific">Arsenicibacter rosenii</name>
    <dbReference type="NCBI Taxonomy" id="1750698"/>
    <lineage>
        <taxon>Bacteria</taxon>
        <taxon>Pseudomonadati</taxon>
        <taxon>Bacteroidota</taxon>
        <taxon>Cytophagia</taxon>
        <taxon>Cytophagales</taxon>
        <taxon>Spirosomataceae</taxon>
        <taxon>Arsenicibacter</taxon>
    </lineage>
</organism>
<comment type="catalytic activity">
    <reaction evidence="4">
        <text>2,5-dioxopentanoate + NADP(+) + H2O = 2-oxoglutarate + NADPH + 2 H(+)</text>
        <dbReference type="Rhea" id="RHEA:11296"/>
        <dbReference type="ChEBI" id="CHEBI:15377"/>
        <dbReference type="ChEBI" id="CHEBI:15378"/>
        <dbReference type="ChEBI" id="CHEBI:16810"/>
        <dbReference type="ChEBI" id="CHEBI:57783"/>
        <dbReference type="ChEBI" id="CHEBI:58136"/>
        <dbReference type="ChEBI" id="CHEBI:58349"/>
        <dbReference type="EC" id="1.2.1.26"/>
    </reaction>
</comment>
<dbReference type="RefSeq" id="WP_071504625.1">
    <property type="nucleotide sequence ID" value="NZ_MORL01000010.1"/>
</dbReference>
<dbReference type="PANTHER" id="PTHR43353:SF3">
    <property type="entry name" value="ALDEHYDE DEHYDROGENASE-RELATED"/>
    <property type="match status" value="1"/>
</dbReference>
<dbReference type="Proteomes" id="UP000181790">
    <property type="component" value="Unassembled WGS sequence"/>
</dbReference>
<dbReference type="SUPFAM" id="SSF53720">
    <property type="entry name" value="ALDH-like"/>
    <property type="match status" value="1"/>
</dbReference>
<comment type="similarity">
    <text evidence="1">Belongs to the aldehyde dehydrogenase family.</text>
</comment>
<dbReference type="CDD" id="cd07129">
    <property type="entry name" value="ALDH_KGSADH"/>
    <property type="match status" value="1"/>
</dbReference>
<dbReference type="Gene3D" id="3.40.309.10">
    <property type="entry name" value="Aldehyde Dehydrogenase, Chain A, domain 2"/>
    <property type="match status" value="1"/>
</dbReference>
<dbReference type="PANTHER" id="PTHR43353">
    <property type="entry name" value="SUCCINATE-SEMIALDEHYDE DEHYDROGENASE, MITOCHONDRIAL"/>
    <property type="match status" value="1"/>
</dbReference>
<gene>
    <name evidence="7" type="ORF">BLX24_18210</name>
</gene>
<dbReference type="Pfam" id="PF00171">
    <property type="entry name" value="Aldedh"/>
    <property type="match status" value="1"/>
</dbReference>
<dbReference type="EC" id="1.2.1.26" evidence="5"/>
<dbReference type="InterPro" id="IPR016162">
    <property type="entry name" value="Ald_DH_N"/>
</dbReference>
<dbReference type="OrthoDB" id="9770537at2"/>
<keyword evidence="8" id="KW-1185">Reference proteome</keyword>
<dbReference type="AlphaFoldDB" id="A0A1S2VG40"/>
<dbReference type="InterPro" id="IPR050740">
    <property type="entry name" value="Aldehyde_DH_Superfamily"/>
</dbReference>
<evidence type="ECO:0000256" key="3">
    <source>
        <dbReference type="ARBA" id="ARBA00050769"/>
    </source>
</evidence>
<dbReference type="InterPro" id="IPR016163">
    <property type="entry name" value="Ald_DH_C"/>
</dbReference>
<dbReference type="FunFam" id="3.40.605.10:FF:000037">
    <property type="entry name" value="NADP-dependent fatty aldehyde dehydrogenase"/>
    <property type="match status" value="1"/>
</dbReference>
<dbReference type="EMBL" id="MORL01000010">
    <property type="protein sequence ID" value="OIN57684.1"/>
    <property type="molecule type" value="Genomic_DNA"/>
</dbReference>
<proteinExistence type="inferred from homology"/>
<keyword evidence="2" id="KW-0560">Oxidoreductase</keyword>
<evidence type="ECO:0000256" key="4">
    <source>
        <dbReference type="ARBA" id="ARBA00051918"/>
    </source>
</evidence>
<evidence type="ECO:0000256" key="5">
    <source>
        <dbReference type="ARBA" id="ARBA00067023"/>
    </source>
</evidence>
<dbReference type="Gene3D" id="3.40.605.10">
    <property type="entry name" value="Aldehyde Dehydrogenase, Chain A, domain 1"/>
    <property type="match status" value="1"/>
</dbReference>
<comment type="caution">
    <text evidence="7">The sequence shown here is derived from an EMBL/GenBank/DDBJ whole genome shotgun (WGS) entry which is preliminary data.</text>
</comment>
<name>A0A1S2VG40_9BACT</name>
<sequence length="527" mass="55214">MSSSLTGHQFLGAVRSAANTEIFQGINPATGESLPGDFHEATEAEVAAACAQAVDAFQVYRQTTGEQRALFLERIAAEIENLGDALPERAHAETALPMARLTGERGRTTGQLRLFAQYVREGSWVDARIDTALPDRQPLPRPDLRQMLRPLGPVGIFGASNFPLAFSVAGGDTASALAAGCPVVVKAHPAHPGTSELVGLAISRAVEACGLPAGTFSMVQGRTVAVGMAIVQNPGIKAIGFTGSLRGGKAIFDAANQRPEPIPVYAEMGSTNPVFFLPGIVAQKGTALAQAYVSSVTLGVGQFCTNPGLVLLQQSETASAFVEQARTAVEQAAPAAMLTKGIQEAYTRGLSHLKTIDGVTVVGEGQATDGFALGTPALLTASADNFLKTADLAEEVFGPSSVIIQADTREQLLEAARSLEGHLTATVHGTDEELVAYADLLAILEQKVGRLIINSFPTGVEVSHAMQHGGPYPATTDSRSTSVGTNAIRRFARPVCYQGFPQALLPAELKDGNPLGIWRLVDGKISQ</sequence>
<dbReference type="InterPro" id="IPR016161">
    <property type="entry name" value="Ald_DH/histidinol_DH"/>
</dbReference>
<dbReference type="InterPro" id="IPR044151">
    <property type="entry name" value="ALDH_KGSADH"/>
</dbReference>
<dbReference type="GO" id="GO:0047533">
    <property type="term" value="F:2,5-dioxovalerate dehydrogenase (NADP+) activity"/>
    <property type="evidence" value="ECO:0007669"/>
    <property type="project" value="UniProtKB-EC"/>
</dbReference>
<evidence type="ECO:0000313" key="8">
    <source>
        <dbReference type="Proteomes" id="UP000181790"/>
    </source>
</evidence>
<comment type="catalytic activity">
    <reaction evidence="3">
        <text>2,5-dioxopentanoate + NAD(+) + H2O = 2-oxoglutarate + NADH + 2 H(+)</text>
        <dbReference type="Rhea" id="RHEA:47152"/>
        <dbReference type="ChEBI" id="CHEBI:15377"/>
        <dbReference type="ChEBI" id="CHEBI:15378"/>
        <dbReference type="ChEBI" id="CHEBI:16810"/>
        <dbReference type="ChEBI" id="CHEBI:57540"/>
        <dbReference type="ChEBI" id="CHEBI:57945"/>
        <dbReference type="ChEBI" id="CHEBI:58136"/>
    </reaction>
</comment>
<evidence type="ECO:0000313" key="7">
    <source>
        <dbReference type="EMBL" id="OIN57684.1"/>
    </source>
</evidence>